<dbReference type="EMBL" id="JBHSXS010000001">
    <property type="protein sequence ID" value="MFC6878894.1"/>
    <property type="molecule type" value="Genomic_DNA"/>
</dbReference>
<proteinExistence type="predicted"/>
<dbReference type="Proteomes" id="UP001596380">
    <property type="component" value="Unassembled WGS sequence"/>
</dbReference>
<dbReference type="SUPFAM" id="SSF47413">
    <property type="entry name" value="lambda repressor-like DNA-binding domains"/>
    <property type="match status" value="1"/>
</dbReference>
<dbReference type="InterPro" id="IPR001387">
    <property type="entry name" value="Cro/C1-type_HTH"/>
</dbReference>
<evidence type="ECO:0000259" key="1">
    <source>
        <dbReference type="PROSITE" id="PS50943"/>
    </source>
</evidence>
<evidence type="ECO:0000313" key="3">
    <source>
        <dbReference type="Proteomes" id="UP001596380"/>
    </source>
</evidence>
<dbReference type="InterPro" id="IPR043917">
    <property type="entry name" value="DUF5753"/>
</dbReference>
<feature type="domain" description="HTH cro/C1-type" evidence="1">
    <location>
        <begin position="19"/>
        <end position="75"/>
    </location>
</feature>
<dbReference type="PROSITE" id="PS50943">
    <property type="entry name" value="HTH_CROC1"/>
    <property type="match status" value="1"/>
</dbReference>
<organism evidence="2 3">
    <name type="scientific">Actinomadura yumaensis</name>
    <dbReference type="NCBI Taxonomy" id="111807"/>
    <lineage>
        <taxon>Bacteria</taxon>
        <taxon>Bacillati</taxon>
        <taxon>Actinomycetota</taxon>
        <taxon>Actinomycetes</taxon>
        <taxon>Streptosporangiales</taxon>
        <taxon>Thermomonosporaceae</taxon>
        <taxon>Actinomadura</taxon>
    </lineage>
</organism>
<dbReference type="Pfam" id="PF19054">
    <property type="entry name" value="DUF5753"/>
    <property type="match status" value="1"/>
</dbReference>
<dbReference type="SMART" id="SM00530">
    <property type="entry name" value="HTH_XRE"/>
    <property type="match status" value="1"/>
</dbReference>
<name>A0ABW2CBR5_9ACTN</name>
<evidence type="ECO:0000313" key="2">
    <source>
        <dbReference type="EMBL" id="MFC6878894.1"/>
    </source>
</evidence>
<reference evidence="3" key="1">
    <citation type="journal article" date="2019" name="Int. J. Syst. Evol. Microbiol.">
        <title>The Global Catalogue of Microorganisms (GCM) 10K type strain sequencing project: providing services to taxonomists for standard genome sequencing and annotation.</title>
        <authorList>
            <consortium name="The Broad Institute Genomics Platform"/>
            <consortium name="The Broad Institute Genome Sequencing Center for Infectious Disease"/>
            <person name="Wu L."/>
            <person name="Ma J."/>
        </authorList>
    </citation>
    <scope>NUCLEOTIDE SEQUENCE [LARGE SCALE GENOMIC DNA]</scope>
    <source>
        <strain evidence="3">JCM 3369</strain>
    </source>
</reference>
<gene>
    <name evidence="2" type="ORF">ACFQKB_03860</name>
</gene>
<dbReference type="InterPro" id="IPR010982">
    <property type="entry name" value="Lambda_DNA-bd_dom_sf"/>
</dbReference>
<protein>
    <submittedName>
        <fullName evidence="2">DUF5753 domain-containing protein</fullName>
    </submittedName>
</protein>
<dbReference type="Gene3D" id="1.10.260.40">
    <property type="entry name" value="lambda repressor-like DNA-binding domains"/>
    <property type="match status" value="1"/>
</dbReference>
<sequence length="268" mass="29593">MTSEIDPTTSATALYAYRIRKERERIGASQAEAAAAAHISRQLYGHYETMRRIPSLDASGRLDAFYGLPDTLTDLQPLVAKEVGTLASFLEFADQEEKADSIRTYQPLIIPGFFQTEAYVRAILSMGTRADQIERLVATRLARQANFFTDDPPFVLALIAERALRENVGGFELMREQLRHLLELAEHPTIHLQVIPAGAPVYASGEFYLLGYSEGGDLGYVEGANGHGSIIEASGEVHDLGLLFDHLQSSAETIEKSRRLIEAILESP</sequence>
<dbReference type="Pfam" id="PF13560">
    <property type="entry name" value="HTH_31"/>
    <property type="match status" value="1"/>
</dbReference>
<accession>A0ABW2CBR5</accession>
<dbReference type="RefSeq" id="WP_160819597.1">
    <property type="nucleotide sequence ID" value="NZ_JBHSXE010000001.1"/>
</dbReference>
<comment type="caution">
    <text evidence="2">The sequence shown here is derived from an EMBL/GenBank/DDBJ whole genome shotgun (WGS) entry which is preliminary data.</text>
</comment>
<keyword evidence="3" id="KW-1185">Reference proteome</keyword>